<gene>
    <name evidence="1" type="ORF">Zmor_005865</name>
</gene>
<dbReference type="SUPFAM" id="SSF52540">
    <property type="entry name" value="P-loop containing nucleoside triphosphate hydrolases"/>
    <property type="match status" value="1"/>
</dbReference>
<organism evidence="1 2">
    <name type="scientific">Zophobas morio</name>
    <dbReference type="NCBI Taxonomy" id="2755281"/>
    <lineage>
        <taxon>Eukaryota</taxon>
        <taxon>Metazoa</taxon>
        <taxon>Ecdysozoa</taxon>
        <taxon>Arthropoda</taxon>
        <taxon>Hexapoda</taxon>
        <taxon>Insecta</taxon>
        <taxon>Pterygota</taxon>
        <taxon>Neoptera</taxon>
        <taxon>Endopterygota</taxon>
        <taxon>Coleoptera</taxon>
        <taxon>Polyphaga</taxon>
        <taxon>Cucujiformia</taxon>
        <taxon>Tenebrionidae</taxon>
        <taxon>Zophobas</taxon>
    </lineage>
</organism>
<dbReference type="Pfam" id="PF13238">
    <property type="entry name" value="AAA_18"/>
    <property type="match status" value="1"/>
</dbReference>
<accession>A0AA38IQP6</accession>
<keyword evidence="2" id="KW-1185">Reference proteome</keyword>
<proteinExistence type="predicted"/>
<dbReference type="Proteomes" id="UP001168821">
    <property type="component" value="Unassembled WGS sequence"/>
</dbReference>
<comment type="caution">
    <text evidence="1">The sequence shown here is derived from an EMBL/GenBank/DDBJ whole genome shotgun (WGS) entry which is preliminary data.</text>
</comment>
<name>A0AA38IQP6_9CUCU</name>
<evidence type="ECO:0008006" key="3">
    <source>
        <dbReference type="Google" id="ProtNLM"/>
    </source>
</evidence>
<dbReference type="EMBL" id="JALNTZ010000002">
    <property type="protein sequence ID" value="KAJ3661470.1"/>
    <property type="molecule type" value="Genomic_DNA"/>
</dbReference>
<dbReference type="Gene3D" id="3.40.50.300">
    <property type="entry name" value="P-loop containing nucleotide triphosphate hydrolases"/>
    <property type="match status" value="1"/>
</dbReference>
<evidence type="ECO:0000313" key="1">
    <source>
        <dbReference type="EMBL" id="KAJ3661470.1"/>
    </source>
</evidence>
<dbReference type="PANTHER" id="PTHR10285">
    <property type="entry name" value="URIDINE KINASE"/>
    <property type="match status" value="1"/>
</dbReference>
<evidence type="ECO:0000313" key="2">
    <source>
        <dbReference type="Proteomes" id="UP001168821"/>
    </source>
</evidence>
<dbReference type="AlphaFoldDB" id="A0AA38IQP6"/>
<reference evidence="1" key="1">
    <citation type="journal article" date="2023" name="G3 (Bethesda)">
        <title>Whole genome assemblies of Zophobas morio and Tenebrio molitor.</title>
        <authorList>
            <person name="Kaur S."/>
            <person name="Stinson S.A."/>
            <person name="diCenzo G.C."/>
        </authorList>
    </citation>
    <scope>NUCLEOTIDE SEQUENCE</scope>
    <source>
        <strain evidence="1">QUZm001</strain>
    </source>
</reference>
<dbReference type="InterPro" id="IPR027417">
    <property type="entry name" value="P-loop_NTPase"/>
</dbReference>
<sequence length="215" mass="25130">MAGKLLIIGISGVTCGGKTTLSSRLKECLPKTRLISQDDYFLDVDDPRHTWISELNHINFDILSSLDMEKMNRDIQNIVRNTHLFKISNSNKGNKNIQSIETFQNLEVAVYEKVKKSDVYILIVEGFSIFNYKPLQNAFHLKYYFTLSKEECWQRREQRVYEPPDCPGYFEKCVWPEHEEQLREVREEVTDVKYFDGTSNNAFESVLLDIDSILD</sequence>
<protein>
    <recommendedName>
        <fullName evidence="3">Nicotinamide riboside kinase 1</fullName>
    </recommendedName>
</protein>
<dbReference type="CDD" id="cd02024">
    <property type="entry name" value="NRK1"/>
    <property type="match status" value="1"/>
</dbReference>